<gene>
    <name evidence="10" type="ORF">FDP22_01275</name>
</gene>
<dbReference type="InterPro" id="IPR000515">
    <property type="entry name" value="MetI-like"/>
</dbReference>
<evidence type="ECO:0000256" key="8">
    <source>
        <dbReference type="RuleBase" id="RU363032"/>
    </source>
</evidence>
<keyword evidence="2 8" id="KW-0813">Transport</keyword>
<protein>
    <submittedName>
        <fullName evidence="10">ABC transporter permease</fullName>
    </submittedName>
</protein>
<evidence type="ECO:0000256" key="7">
    <source>
        <dbReference type="ARBA" id="ARBA00023136"/>
    </source>
</evidence>
<comment type="subcellular location">
    <subcellularLocation>
        <location evidence="1">Cell inner membrane</location>
        <topology evidence="1">Multi-pass membrane protein</topology>
    </subcellularLocation>
    <subcellularLocation>
        <location evidence="8">Cell membrane</location>
        <topology evidence="8">Multi-pass membrane protein</topology>
    </subcellularLocation>
</comment>
<evidence type="ECO:0000313" key="10">
    <source>
        <dbReference type="EMBL" id="QDL90539.1"/>
    </source>
</evidence>
<dbReference type="Pfam" id="PF00528">
    <property type="entry name" value="BPD_transp_1"/>
    <property type="match status" value="1"/>
</dbReference>
<reference evidence="10 11" key="1">
    <citation type="submission" date="2019-06" db="EMBL/GenBank/DDBJ databases">
        <title>Genome sequence of Rhodobacteraceae bacterium D4M1.</title>
        <authorList>
            <person name="Cao J."/>
        </authorList>
    </citation>
    <scope>NUCLEOTIDE SEQUENCE [LARGE SCALE GENOMIC DNA]</scope>
    <source>
        <strain evidence="10 11">D4M1</strain>
    </source>
</reference>
<dbReference type="Proteomes" id="UP000305888">
    <property type="component" value="Chromosome"/>
</dbReference>
<dbReference type="Gene3D" id="1.10.3720.10">
    <property type="entry name" value="MetI-like"/>
    <property type="match status" value="1"/>
</dbReference>
<dbReference type="EMBL" id="CP040818">
    <property type="protein sequence ID" value="QDL90539.1"/>
    <property type="molecule type" value="Genomic_DNA"/>
</dbReference>
<organism evidence="10 11">
    <name type="scientific">Paroceanicella profunda</name>
    <dbReference type="NCBI Taxonomy" id="2579971"/>
    <lineage>
        <taxon>Bacteria</taxon>
        <taxon>Pseudomonadati</taxon>
        <taxon>Pseudomonadota</taxon>
        <taxon>Alphaproteobacteria</taxon>
        <taxon>Rhodobacterales</taxon>
        <taxon>Paracoccaceae</taxon>
        <taxon>Paroceanicella</taxon>
    </lineage>
</organism>
<dbReference type="SUPFAM" id="SSF161098">
    <property type="entry name" value="MetI-like"/>
    <property type="match status" value="1"/>
</dbReference>
<evidence type="ECO:0000259" key="9">
    <source>
        <dbReference type="PROSITE" id="PS50928"/>
    </source>
</evidence>
<evidence type="ECO:0000256" key="3">
    <source>
        <dbReference type="ARBA" id="ARBA00022475"/>
    </source>
</evidence>
<feature type="transmembrane region" description="Helical" evidence="8">
    <location>
        <begin position="242"/>
        <end position="264"/>
    </location>
</feature>
<feature type="transmembrane region" description="Helical" evidence="8">
    <location>
        <begin position="145"/>
        <end position="164"/>
    </location>
</feature>
<dbReference type="RefSeq" id="WP_138578779.1">
    <property type="nucleotide sequence ID" value="NZ_CP040818.1"/>
</dbReference>
<sequence length="272" mass="29267">MLRSPASETQVTHLGRLWLYLFAVLVLAFLVAPVLVVVPMSFSDSRYLRFPPEGFSLRWYETYFASLEWVGATLTSFKVAALVTLLATPVGVAAAYGLNQSGLRGARLVSLMLISPLIVPVIILAIGVFYLYARVDLVNTVTGLVLAHAALALPFVVVTTTSGLQQFDPAQERAARSLGASRWVAFRTVTLPQLRGPVISGALFAFITSLDEVVISVFIAGGENMTLPRRMFSGLRDQVDPTIAAISSMLILLSVLLLVVSVMLGGRKGGRG</sequence>
<keyword evidence="5 8" id="KW-0812">Transmembrane</keyword>
<feature type="transmembrane region" description="Helical" evidence="8">
    <location>
        <begin position="79"/>
        <end position="99"/>
    </location>
</feature>
<name>A0A5B8FVM8_9RHOB</name>
<dbReference type="AlphaFoldDB" id="A0A5B8FVM8"/>
<evidence type="ECO:0000256" key="2">
    <source>
        <dbReference type="ARBA" id="ARBA00022448"/>
    </source>
</evidence>
<keyword evidence="4" id="KW-0997">Cell inner membrane</keyword>
<dbReference type="OrthoDB" id="9815533at2"/>
<keyword evidence="3" id="KW-1003">Cell membrane</keyword>
<dbReference type="KEGG" id="ppru:FDP22_01275"/>
<keyword evidence="11" id="KW-1185">Reference proteome</keyword>
<accession>A0A5B8FVM8</accession>
<dbReference type="GO" id="GO:0055085">
    <property type="term" value="P:transmembrane transport"/>
    <property type="evidence" value="ECO:0007669"/>
    <property type="project" value="InterPro"/>
</dbReference>
<comment type="similarity">
    <text evidence="8">Belongs to the binding-protein-dependent transport system permease family.</text>
</comment>
<dbReference type="PANTHER" id="PTHR43357">
    <property type="entry name" value="INNER MEMBRANE ABC TRANSPORTER PERMEASE PROTEIN YDCV"/>
    <property type="match status" value="1"/>
</dbReference>
<evidence type="ECO:0000256" key="6">
    <source>
        <dbReference type="ARBA" id="ARBA00022989"/>
    </source>
</evidence>
<feature type="domain" description="ABC transmembrane type-1" evidence="9">
    <location>
        <begin position="73"/>
        <end position="264"/>
    </location>
</feature>
<evidence type="ECO:0000256" key="4">
    <source>
        <dbReference type="ARBA" id="ARBA00022519"/>
    </source>
</evidence>
<keyword evidence="6 8" id="KW-1133">Transmembrane helix</keyword>
<keyword evidence="7 8" id="KW-0472">Membrane</keyword>
<dbReference type="InterPro" id="IPR035906">
    <property type="entry name" value="MetI-like_sf"/>
</dbReference>
<evidence type="ECO:0000256" key="5">
    <source>
        <dbReference type="ARBA" id="ARBA00022692"/>
    </source>
</evidence>
<dbReference type="GO" id="GO:0005886">
    <property type="term" value="C:plasma membrane"/>
    <property type="evidence" value="ECO:0007669"/>
    <property type="project" value="UniProtKB-SubCell"/>
</dbReference>
<feature type="transmembrane region" description="Helical" evidence="8">
    <location>
        <begin position="20"/>
        <end position="42"/>
    </location>
</feature>
<evidence type="ECO:0000313" key="11">
    <source>
        <dbReference type="Proteomes" id="UP000305888"/>
    </source>
</evidence>
<feature type="transmembrane region" description="Helical" evidence="8">
    <location>
        <begin position="111"/>
        <end position="133"/>
    </location>
</feature>
<dbReference type="CDD" id="cd06261">
    <property type="entry name" value="TM_PBP2"/>
    <property type="match status" value="1"/>
</dbReference>
<proteinExistence type="inferred from homology"/>
<evidence type="ECO:0000256" key="1">
    <source>
        <dbReference type="ARBA" id="ARBA00004429"/>
    </source>
</evidence>
<feature type="transmembrane region" description="Helical" evidence="8">
    <location>
        <begin position="202"/>
        <end position="222"/>
    </location>
</feature>
<dbReference type="PANTHER" id="PTHR43357:SF4">
    <property type="entry name" value="INNER MEMBRANE ABC TRANSPORTER PERMEASE PROTEIN YDCV"/>
    <property type="match status" value="1"/>
</dbReference>
<dbReference type="PROSITE" id="PS50928">
    <property type="entry name" value="ABC_TM1"/>
    <property type="match status" value="1"/>
</dbReference>